<dbReference type="InterPro" id="IPR005467">
    <property type="entry name" value="His_kinase_dom"/>
</dbReference>
<keyword evidence="7" id="KW-0902">Two-component regulatory system</keyword>
<dbReference type="Pfam" id="PF02518">
    <property type="entry name" value="HATPase_c"/>
    <property type="match status" value="1"/>
</dbReference>
<dbReference type="SMART" id="SM00388">
    <property type="entry name" value="HisKA"/>
    <property type="match status" value="1"/>
</dbReference>
<keyword evidence="8" id="KW-0472">Membrane</keyword>
<dbReference type="CDD" id="cd00082">
    <property type="entry name" value="HisKA"/>
    <property type="match status" value="1"/>
</dbReference>
<dbReference type="GO" id="GO:0016036">
    <property type="term" value="P:cellular response to phosphate starvation"/>
    <property type="evidence" value="ECO:0007669"/>
    <property type="project" value="TreeGrafter"/>
</dbReference>
<comment type="subcellular location">
    <subcellularLocation>
        <location evidence="2">Membrane</location>
    </subcellularLocation>
</comment>
<sequence length="402" mass="45600">MIKKLQIKFVIINMSIVTIMLCVILGLVYHFTKANLEAESINMMQNIARQPFRLEIPNELGEDVRLPYFIIQIGHRGELLATGGGYYDLSDKEFLDDLINVVIRSPKTFAVIEEYNLRYYRLDTPLSYFLVFSDISSERATLNNMMRSCLIIGGLSFFMFLGISVLLSKWAVKPVDLAWKQQRQFVADASHELKTPLTVIITNAELAQSPEYDEDSKQQFLNSILTMSGQMRSLIEKMLELARADNMDLKESFDIVDFSKLVSNTLLPFEPVFFERGLTLTSQVDKDIKVKGEASQLCQVLDVLLDNAQKYSKEAGITWVTLRKHGKRRCLLAVANEGESISPEEAQNIFKRFYRGDKARSRTGSFGLGLPIAESIVTGHRGKIWLESSNGINCFYVELPCA</sequence>
<evidence type="ECO:0000256" key="3">
    <source>
        <dbReference type="ARBA" id="ARBA00012438"/>
    </source>
</evidence>
<feature type="transmembrane region" description="Helical" evidence="8">
    <location>
        <begin position="149"/>
        <end position="172"/>
    </location>
</feature>
<reference evidence="10 11" key="1">
    <citation type="submission" date="2016-10" db="EMBL/GenBank/DDBJ databases">
        <authorList>
            <person name="de Groot N.N."/>
        </authorList>
    </citation>
    <scope>NUCLEOTIDE SEQUENCE [LARGE SCALE GENOMIC DNA]</scope>
    <source>
        <strain evidence="10 11">DSM 23310</strain>
    </source>
</reference>
<dbReference type="FunFam" id="1.10.287.130:FF:000001">
    <property type="entry name" value="Two-component sensor histidine kinase"/>
    <property type="match status" value="1"/>
</dbReference>
<dbReference type="SUPFAM" id="SSF47384">
    <property type="entry name" value="Homodimeric domain of signal transducing histidine kinase"/>
    <property type="match status" value="1"/>
</dbReference>
<evidence type="ECO:0000256" key="4">
    <source>
        <dbReference type="ARBA" id="ARBA00022553"/>
    </source>
</evidence>
<dbReference type="Proteomes" id="UP000198828">
    <property type="component" value="Unassembled WGS sequence"/>
</dbReference>
<dbReference type="OrthoDB" id="9813151at2"/>
<dbReference type="InterPro" id="IPR036890">
    <property type="entry name" value="HATPase_C_sf"/>
</dbReference>
<feature type="transmembrane region" description="Helical" evidence="8">
    <location>
        <begin position="6"/>
        <end position="29"/>
    </location>
</feature>
<dbReference type="GO" id="GO:0005886">
    <property type="term" value="C:plasma membrane"/>
    <property type="evidence" value="ECO:0007669"/>
    <property type="project" value="TreeGrafter"/>
</dbReference>
<evidence type="ECO:0000256" key="8">
    <source>
        <dbReference type="SAM" id="Phobius"/>
    </source>
</evidence>
<keyword evidence="11" id="KW-1185">Reference proteome</keyword>
<dbReference type="InterPro" id="IPR036097">
    <property type="entry name" value="HisK_dim/P_sf"/>
</dbReference>
<dbReference type="Pfam" id="PF00512">
    <property type="entry name" value="HisKA"/>
    <property type="match status" value="1"/>
</dbReference>
<keyword evidence="5" id="KW-0808">Transferase</keyword>
<evidence type="ECO:0000256" key="1">
    <source>
        <dbReference type="ARBA" id="ARBA00000085"/>
    </source>
</evidence>
<evidence type="ECO:0000259" key="9">
    <source>
        <dbReference type="PROSITE" id="PS50109"/>
    </source>
</evidence>
<keyword evidence="8" id="KW-1133">Transmembrane helix</keyword>
<evidence type="ECO:0000256" key="2">
    <source>
        <dbReference type="ARBA" id="ARBA00004370"/>
    </source>
</evidence>
<dbReference type="GO" id="GO:0004721">
    <property type="term" value="F:phosphoprotein phosphatase activity"/>
    <property type="evidence" value="ECO:0007669"/>
    <property type="project" value="TreeGrafter"/>
</dbReference>
<dbReference type="GO" id="GO:0000155">
    <property type="term" value="F:phosphorelay sensor kinase activity"/>
    <property type="evidence" value="ECO:0007669"/>
    <property type="project" value="InterPro"/>
</dbReference>
<dbReference type="InterPro" id="IPR003661">
    <property type="entry name" value="HisK_dim/P_dom"/>
</dbReference>
<proteinExistence type="predicted"/>
<dbReference type="PRINTS" id="PR00344">
    <property type="entry name" value="BCTRLSENSOR"/>
</dbReference>
<dbReference type="Gene3D" id="1.10.287.130">
    <property type="match status" value="1"/>
</dbReference>
<dbReference type="Gene3D" id="3.30.565.10">
    <property type="entry name" value="Histidine kinase-like ATPase, C-terminal domain"/>
    <property type="match status" value="1"/>
</dbReference>
<comment type="catalytic activity">
    <reaction evidence="1">
        <text>ATP + protein L-histidine = ADP + protein N-phospho-L-histidine.</text>
        <dbReference type="EC" id="2.7.13.3"/>
    </reaction>
</comment>
<organism evidence="10 11">
    <name type="scientific">Tepidimicrobium xylanilyticum</name>
    <dbReference type="NCBI Taxonomy" id="1123352"/>
    <lineage>
        <taxon>Bacteria</taxon>
        <taxon>Bacillati</taxon>
        <taxon>Bacillota</taxon>
        <taxon>Tissierellia</taxon>
        <taxon>Tissierellales</taxon>
        <taxon>Tepidimicrobiaceae</taxon>
        <taxon>Tepidimicrobium</taxon>
    </lineage>
</organism>
<dbReference type="InterPro" id="IPR004358">
    <property type="entry name" value="Sig_transdc_His_kin-like_C"/>
</dbReference>
<keyword evidence="8" id="KW-0812">Transmembrane</keyword>
<dbReference type="RefSeq" id="WP_093755034.1">
    <property type="nucleotide sequence ID" value="NZ_BSYN01000003.1"/>
</dbReference>
<gene>
    <name evidence="10" type="ORF">SAMN05660923_02976</name>
</gene>
<name>A0A1H3EQN5_9FIRM</name>
<dbReference type="PROSITE" id="PS50109">
    <property type="entry name" value="HIS_KIN"/>
    <property type="match status" value="1"/>
</dbReference>
<accession>A0A1H3EQN5</accession>
<feature type="domain" description="Histidine kinase" evidence="9">
    <location>
        <begin position="188"/>
        <end position="402"/>
    </location>
</feature>
<dbReference type="InterPro" id="IPR050351">
    <property type="entry name" value="BphY/WalK/GraS-like"/>
</dbReference>
<dbReference type="PANTHER" id="PTHR45453:SF1">
    <property type="entry name" value="PHOSPHATE REGULON SENSOR PROTEIN PHOR"/>
    <property type="match status" value="1"/>
</dbReference>
<dbReference type="SMART" id="SM00387">
    <property type="entry name" value="HATPase_c"/>
    <property type="match status" value="1"/>
</dbReference>
<evidence type="ECO:0000256" key="7">
    <source>
        <dbReference type="ARBA" id="ARBA00023012"/>
    </source>
</evidence>
<keyword evidence="4" id="KW-0597">Phosphoprotein</keyword>
<dbReference type="EC" id="2.7.13.3" evidence="3"/>
<keyword evidence="6 10" id="KW-0418">Kinase</keyword>
<dbReference type="SUPFAM" id="SSF55874">
    <property type="entry name" value="ATPase domain of HSP90 chaperone/DNA topoisomerase II/histidine kinase"/>
    <property type="match status" value="1"/>
</dbReference>
<protein>
    <recommendedName>
        <fullName evidence="3">histidine kinase</fullName>
        <ecNumber evidence="3">2.7.13.3</ecNumber>
    </recommendedName>
</protein>
<evidence type="ECO:0000256" key="5">
    <source>
        <dbReference type="ARBA" id="ARBA00022679"/>
    </source>
</evidence>
<dbReference type="AlphaFoldDB" id="A0A1H3EQN5"/>
<dbReference type="InterPro" id="IPR003594">
    <property type="entry name" value="HATPase_dom"/>
</dbReference>
<evidence type="ECO:0000256" key="6">
    <source>
        <dbReference type="ARBA" id="ARBA00022777"/>
    </source>
</evidence>
<evidence type="ECO:0000313" key="10">
    <source>
        <dbReference type="EMBL" id="SDX81031.1"/>
    </source>
</evidence>
<dbReference type="PANTHER" id="PTHR45453">
    <property type="entry name" value="PHOSPHATE REGULON SENSOR PROTEIN PHOR"/>
    <property type="match status" value="1"/>
</dbReference>
<dbReference type="EMBL" id="FNNG01000022">
    <property type="protein sequence ID" value="SDX81031.1"/>
    <property type="molecule type" value="Genomic_DNA"/>
</dbReference>
<evidence type="ECO:0000313" key="11">
    <source>
        <dbReference type="Proteomes" id="UP000198828"/>
    </source>
</evidence>